<dbReference type="eggNOG" id="ENOG502QVSS">
    <property type="taxonomic scope" value="Eukaryota"/>
</dbReference>
<feature type="chain" id="PRO_5003194961" description="EGF-like domain-containing protein" evidence="1">
    <location>
        <begin position="20"/>
        <end position="389"/>
    </location>
</feature>
<sequence>MKFGPLTLLLSSCLPFASTQPCTTDEDCSLNGLCISQTCICDPGWTGTDCGRLDLAPATRGTGYNHTTYTSPTHYKEFGNSSWGGQIEQDRTNPKLFHLLVDQFAYGCGLNGWRPTSFVARAESTSGPQGPYHWVQNLTSSFRHNTYVHWNPASSSYLLWTIGVDAPSPIQSCKSIPKSAWPNNISVSSAPSLSGPWSPFHLTVNGTNPAPLPLYNPANHTPAIALATEDLHLFTAPAWNASYTPLPNGPIIPWNTSDYTPTWTEDPFLWRDRRGNHHLLAHWMIDIVQHNGTKYPRVGAHMFSRALHGPWTFKPHEAFSSLVDFGAGDVETFKRRERPKLVFSSDGEMTPLYLVTGVQALGEGVGGRSYTLVQPVGSKWREFERELGF</sequence>
<reference evidence="5" key="1">
    <citation type="journal article" date="2011" name="Nat. Commun.">
        <title>Effector diversification within compartments of the Leptosphaeria maculans genome affected by Repeat-Induced Point mutations.</title>
        <authorList>
            <person name="Rouxel T."/>
            <person name="Grandaubert J."/>
            <person name="Hane J.K."/>
            <person name="Hoede C."/>
            <person name="van de Wouw A.P."/>
            <person name="Couloux A."/>
            <person name="Dominguez V."/>
            <person name="Anthouard V."/>
            <person name="Bally P."/>
            <person name="Bourras S."/>
            <person name="Cozijnsen A.J."/>
            <person name="Ciuffetti L.M."/>
            <person name="Degrave A."/>
            <person name="Dilmaghani A."/>
            <person name="Duret L."/>
            <person name="Fudal I."/>
            <person name="Goodwin S.B."/>
            <person name="Gout L."/>
            <person name="Glaser N."/>
            <person name="Linglin J."/>
            <person name="Kema G.H.J."/>
            <person name="Lapalu N."/>
            <person name="Lawrence C.B."/>
            <person name="May K."/>
            <person name="Meyer M."/>
            <person name="Ollivier B."/>
            <person name="Poulain J."/>
            <person name="Schoch C.L."/>
            <person name="Simon A."/>
            <person name="Spatafora J.W."/>
            <person name="Stachowiak A."/>
            <person name="Turgeon B.G."/>
            <person name="Tyler B.M."/>
            <person name="Vincent D."/>
            <person name="Weissenbach J."/>
            <person name="Amselem J."/>
            <person name="Quesneville H."/>
            <person name="Oliver R.P."/>
            <person name="Wincker P."/>
            <person name="Balesdent M.-H."/>
            <person name="Howlett B.J."/>
        </authorList>
    </citation>
    <scope>NUCLEOTIDE SEQUENCE [LARGE SCALE GENOMIC DNA]</scope>
    <source>
        <strain evidence="5">JN3 / isolate v23.1.3 / race Av1-4-5-6-7-8</strain>
    </source>
</reference>
<dbReference type="VEuPathDB" id="FungiDB:LEMA_P010560.1"/>
<evidence type="ECO:0000313" key="5">
    <source>
        <dbReference type="Proteomes" id="UP000002668"/>
    </source>
</evidence>
<dbReference type="InParanoid" id="E5ACR7"/>
<dbReference type="CDD" id="cd00053">
    <property type="entry name" value="EGF"/>
    <property type="match status" value="1"/>
</dbReference>
<evidence type="ECO:0000256" key="1">
    <source>
        <dbReference type="SAM" id="SignalP"/>
    </source>
</evidence>
<evidence type="ECO:0000313" key="4">
    <source>
        <dbReference type="EMBL" id="CBY02269.1"/>
    </source>
</evidence>
<dbReference type="PROSITE" id="PS00022">
    <property type="entry name" value="EGF_1"/>
    <property type="match status" value="1"/>
</dbReference>
<evidence type="ECO:0000259" key="3">
    <source>
        <dbReference type="PROSITE" id="PS01186"/>
    </source>
</evidence>
<proteinExistence type="predicted"/>
<dbReference type="OrthoDB" id="6130531at2759"/>
<keyword evidence="5" id="KW-1185">Reference proteome</keyword>
<protein>
    <recommendedName>
        <fullName evidence="2 3">EGF-like domain-containing protein</fullName>
    </recommendedName>
</protein>
<dbReference type="Gene3D" id="2.10.25.10">
    <property type="entry name" value="Laminin"/>
    <property type="match status" value="1"/>
</dbReference>
<accession>E5ACR7</accession>
<evidence type="ECO:0000259" key="2">
    <source>
        <dbReference type="PROSITE" id="PS00022"/>
    </source>
</evidence>
<dbReference type="STRING" id="985895.E5ACR7"/>
<dbReference type="InterPro" id="IPR000742">
    <property type="entry name" value="EGF"/>
</dbReference>
<dbReference type="GeneID" id="13289488"/>
<dbReference type="RefSeq" id="XP_003845748.1">
    <property type="nucleotide sequence ID" value="XM_003845700.1"/>
</dbReference>
<dbReference type="HOGENOM" id="CLU_058271_0_0_1"/>
<dbReference type="Proteomes" id="UP000002668">
    <property type="component" value="Genome"/>
</dbReference>
<organism evidence="4 5">
    <name type="scientific">Leptosphaeria maculans (strain JN3 / isolate v23.1.3 / race Av1-4-5-6-7-8)</name>
    <name type="common">Blackleg fungus</name>
    <name type="synonym">Phoma lingam</name>
    <dbReference type="NCBI Taxonomy" id="985895"/>
    <lineage>
        <taxon>Eukaryota</taxon>
        <taxon>Fungi</taxon>
        <taxon>Dikarya</taxon>
        <taxon>Ascomycota</taxon>
        <taxon>Pezizomycotina</taxon>
        <taxon>Dothideomycetes</taxon>
        <taxon>Pleosporomycetidae</taxon>
        <taxon>Pleosporales</taxon>
        <taxon>Pleosporineae</taxon>
        <taxon>Leptosphaeriaceae</taxon>
        <taxon>Plenodomus</taxon>
        <taxon>Plenodomus lingam/Leptosphaeria maculans species complex</taxon>
    </lineage>
</organism>
<feature type="signal peptide" evidence="1">
    <location>
        <begin position="1"/>
        <end position="19"/>
    </location>
</feature>
<name>E5ACR7_LEPMJ</name>
<dbReference type="OMA" id="NPAPWPL"/>
<dbReference type="PROSITE" id="PS01186">
    <property type="entry name" value="EGF_2"/>
    <property type="match status" value="1"/>
</dbReference>
<gene>
    <name evidence="4" type="ORF">LEMA_P010560.1</name>
</gene>
<dbReference type="Pfam" id="PF23106">
    <property type="entry name" value="EGF_Teneurin"/>
    <property type="match status" value="1"/>
</dbReference>
<dbReference type="AlphaFoldDB" id="E5ACR7"/>
<feature type="domain" description="EGF-like" evidence="2 3">
    <location>
        <begin position="39"/>
        <end position="50"/>
    </location>
</feature>
<dbReference type="CDD" id="cd08994">
    <property type="entry name" value="GH43_62_32_68_117_130-like"/>
    <property type="match status" value="1"/>
</dbReference>
<dbReference type="EMBL" id="FP929139">
    <property type="protein sequence ID" value="CBY02269.1"/>
    <property type="molecule type" value="Genomic_DNA"/>
</dbReference>
<keyword evidence="1" id="KW-0732">Signal</keyword>